<dbReference type="PANTHER" id="PTHR43482">
    <property type="entry name" value="PROTEIN AST1-RELATED"/>
    <property type="match status" value="1"/>
</dbReference>
<dbReference type="SMART" id="SM00829">
    <property type="entry name" value="PKS_ER"/>
    <property type="match status" value="1"/>
</dbReference>
<gene>
    <name evidence="2" type="ORF">SAMN04488522_106115</name>
</gene>
<dbReference type="InterPro" id="IPR036291">
    <property type="entry name" value="NAD(P)-bd_dom_sf"/>
</dbReference>
<dbReference type="InterPro" id="IPR013154">
    <property type="entry name" value="ADH-like_N"/>
</dbReference>
<dbReference type="Pfam" id="PF13602">
    <property type="entry name" value="ADH_zinc_N_2"/>
    <property type="match status" value="1"/>
</dbReference>
<dbReference type="PANTHER" id="PTHR43482:SF1">
    <property type="entry name" value="PROTEIN AST1-RELATED"/>
    <property type="match status" value="1"/>
</dbReference>
<evidence type="ECO:0000259" key="1">
    <source>
        <dbReference type="SMART" id="SM00829"/>
    </source>
</evidence>
<sequence length="358" mass="39635">MTVFFVSNSQFREYGFVKMHLSRFAKNSYKMMKVITLNGFGTTDNFELKELEMPKMQSDEVLISIEASAFNPIDYQMRSGQREKALMMGSIMGIEFSGVIVDLGKDVVGFQVGDEVMSCSILRGSNGTYAEYISLPYQELVLKPKNINFAAAASLPVAALTAKACLTRMNCKNDDHLFINGASGGVGRLLISLLKYHDFKNIVVTAGNPNSVAVLKGLGVTEENIIDYHEQGLEEKILRMNNGNLYDHVVDLVGGPISEVTAQILRVNGNYVDVTFHGTKLTHEILFDKAATILNIAEYANIYLNQQLRPLASIVSEGKITVPEVNVVGNFSVETVKEAHRLMESNLTFGRKLVMINR</sequence>
<evidence type="ECO:0000313" key="2">
    <source>
        <dbReference type="EMBL" id="SHG56991.1"/>
    </source>
</evidence>
<dbReference type="AlphaFoldDB" id="A0A1M5KW51"/>
<evidence type="ECO:0000313" key="3">
    <source>
        <dbReference type="Proteomes" id="UP000184287"/>
    </source>
</evidence>
<dbReference type="SUPFAM" id="SSF51735">
    <property type="entry name" value="NAD(P)-binding Rossmann-fold domains"/>
    <property type="match status" value="1"/>
</dbReference>
<organism evidence="2 3">
    <name type="scientific">Pedobacter caeni</name>
    <dbReference type="NCBI Taxonomy" id="288992"/>
    <lineage>
        <taxon>Bacteria</taxon>
        <taxon>Pseudomonadati</taxon>
        <taxon>Bacteroidota</taxon>
        <taxon>Sphingobacteriia</taxon>
        <taxon>Sphingobacteriales</taxon>
        <taxon>Sphingobacteriaceae</taxon>
        <taxon>Pedobacter</taxon>
    </lineage>
</organism>
<dbReference type="Gene3D" id="3.90.180.10">
    <property type="entry name" value="Medium-chain alcohol dehydrogenases, catalytic domain"/>
    <property type="match status" value="1"/>
</dbReference>
<dbReference type="EMBL" id="FQUQ01000006">
    <property type="protein sequence ID" value="SHG56991.1"/>
    <property type="molecule type" value="Genomic_DNA"/>
</dbReference>
<accession>A0A1M5KW51</accession>
<dbReference type="Proteomes" id="UP000184287">
    <property type="component" value="Unassembled WGS sequence"/>
</dbReference>
<dbReference type="STRING" id="288992.SAMN04488522_106115"/>
<dbReference type="GO" id="GO:0016491">
    <property type="term" value="F:oxidoreductase activity"/>
    <property type="evidence" value="ECO:0007669"/>
    <property type="project" value="InterPro"/>
</dbReference>
<dbReference type="InterPro" id="IPR052585">
    <property type="entry name" value="Lipid_raft_assoc_Zn_ADH"/>
</dbReference>
<dbReference type="CDD" id="cd05289">
    <property type="entry name" value="MDR_like_2"/>
    <property type="match status" value="1"/>
</dbReference>
<name>A0A1M5KW51_9SPHI</name>
<dbReference type="InterPro" id="IPR020843">
    <property type="entry name" value="ER"/>
</dbReference>
<dbReference type="SUPFAM" id="SSF50129">
    <property type="entry name" value="GroES-like"/>
    <property type="match status" value="1"/>
</dbReference>
<dbReference type="Pfam" id="PF08240">
    <property type="entry name" value="ADH_N"/>
    <property type="match status" value="1"/>
</dbReference>
<dbReference type="InterPro" id="IPR011032">
    <property type="entry name" value="GroES-like_sf"/>
</dbReference>
<dbReference type="Gene3D" id="3.40.50.720">
    <property type="entry name" value="NAD(P)-binding Rossmann-like Domain"/>
    <property type="match status" value="1"/>
</dbReference>
<keyword evidence="3" id="KW-1185">Reference proteome</keyword>
<protein>
    <submittedName>
        <fullName evidence="2">NADPH:quinone reductase</fullName>
    </submittedName>
</protein>
<feature type="domain" description="Enoyl reductase (ER)" evidence="1">
    <location>
        <begin position="41"/>
        <end position="355"/>
    </location>
</feature>
<reference evidence="3" key="1">
    <citation type="submission" date="2016-11" db="EMBL/GenBank/DDBJ databases">
        <authorList>
            <person name="Varghese N."/>
            <person name="Submissions S."/>
        </authorList>
    </citation>
    <scope>NUCLEOTIDE SEQUENCE [LARGE SCALE GENOMIC DNA]</scope>
    <source>
        <strain evidence="3">DSM 16990</strain>
    </source>
</reference>
<proteinExistence type="predicted"/>